<evidence type="ECO:0000256" key="5">
    <source>
        <dbReference type="ARBA" id="ARBA00022692"/>
    </source>
</evidence>
<dbReference type="AlphaFoldDB" id="A0A516V6Z4"/>
<dbReference type="OrthoDB" id="369870at2"/>
<keyword evidence="3" id="KW-0813">Transport</keyword>
<feature type="transmembrane region" description="Helical" evidence="8">
    <location>
        <begin position="180"/>
        <end position="198"/>
    </location>
</feature>
<name>A0A516V6Z4_9GAMM</name>
<feature type="transmembrane region" description="Helical" evidence="8">
    <location>
        <begin position="249"/>
        <end position="270"/>
    </location>
</feature>
<feature type="transmembrane region" description="Helical" evidence="8">
    <location>
        <begin position="276"/>
        <end position="294"/>
    </location>
</feature>
<evidence type="ECO:0000313" key="11">
    <source>
        <dbReference type="Proteomes" id="UP000315891"/>
    </source>
</evidence>
<feature type="domain" description="EamA" evidence="9">
    <location>
        <begin position="9"/>
        <end position="145"/>
    </location>
</feature>
<sequence length="300" mass="32900">MSHDADHRRGMWAAVAAFVLWGLMPLYWHALRAVPSLQILLHRIVWSTLMVGGLLCWRSGFEWVRAALSRPGIAKWLGLSGVLIGFNWGLYIWAVNAGHVVETSLGYFINPLLNVVIGVLFLRERLRPVQWVSVAIAGIGVLWLTLRFGQLPWIALALAGSFALYGLIRKLVHVEALPGLAIEGGYLLLPALAVLGWLEAQGQGGFLSLQHGYGFALDAMLVLAGLLTALPLIGFAYAVRRVQLSTVGVLQYIAPTLQFLAGVLVFREPFDRDRAVGFAFIWIALALFAGDGLLRARRSV</sequence>
<evidence type="ECO:0000256" key="8">
    <source>
        <dbReference type="SAM" id="Phobius"/>
    </source>
</evidence>
<dbReference type="NCBIfam" id="TIGR00688">
    <property type="entry name" value="rarD"/>
    <property type="match status" value="1"/>
</dbReference>
<dbReference type="Pfam" id="PF00892">
    <property type="entry name" value="EamA"/>
    <property type="match status" value="1"/>
</dbReference>
<dbReference type="EMBL" id="CP041742">
    <property type="protein sequence ID" value="QDQ74309.1"/>
    <property type="molecule type" value="Genomic_DNA"/>
</dbReference>
<comment type="subcellular location">
    <subcellularLocation>
        <location evidence="1">Cell membrane</location>
        <topology evidence="1">Multi-pass membrane protein</topology>
    </subcellularLocation>
</comment>
<evidence type="ECO:0000259" key="9">
    <source>
        <dbReference type="Pfam" id="PF00892"/>
    </source>
</evidence>
<feature type="transmembrane region" description="Helical" evidence="8">
    <location>
        <begin position="129"/>
        <end position="145"/>
    </location>
</feature>
<protein>
    <submittedName>
        <fullName evidence="10">EamA family transporter RarD</fullName>
    </submittedName>
</protein>
<evidence type="ECO:0000256" key="4">
    <source>
        <dbReference type="ARBA" id="ARBA00022475"/>
    </source>
</evidence>
<dbReference type="PANTHER" id="PTHR22911:SF137">
    <property type="entry name" value="SOLUTE CARRIER FAMILY 35 MEMBER G2-RELATED"/>
    <property type="match status" value="1"/>
</dbReference>
<dbReference type="GO" id="GO:0005886">
    <property type="term" value="C:plasma membrane"/>
    <property type="evidence" value="ECO:0007669"/>
    <property type="project" value="UniProtKB-SubCell"/>
</dbReference>
<keyword evidence="11" id="KW-1185">Reference proteome</keyword>
<dbReference type="InterPro" id="IPR004626">
    <property type="entry name" value="RarD"/>
</dbReference>
<dbReference type="Proteomes" id="UP000315891">
    <property type="component" value="Chromosome"/>
</dbReference>
<organism evidence="10 11">
    <name type="scientific">Pseudoluteimonas lycopersici</name>
    <dbReference type="NCBI Taxonomy" id="1324796"/>
    <lineage>
        <taxon>Bacteria</taxon>
        <taxon>Pseudomonadati</taxon>
        <taxon>Pseudomonadota</taxon>
        <taxon>Gammaproteobacteria</taxon>
        <taxon>Lysobacterales</taxon>
        <taxon>Lysobacteraceae</taxon>
        <taxon>Pseudoluteimonas</taxon>
    </lineage>
</organism>
<keyword evidence="5 8" id="KW-0812">Transmembrane</keyword>
<feature type="transmembrane region" description="Helical" evidence="8">
    <location>
        <begin position="105"/>
        <end position="122"/>
    </location>
</feature>
<feature type="transmembrane region" description="Helical" evidence="8">
    <location>
        <begin position="40"/>
        <end position="61"/>
    </location>
</feature>
<evidence type="ECO:0000256" key="2">
    <source>
        <dbReference type="ARBA" id="ARBA00007362"/>
    </source>
</evidence>
<gene>
    <name evidence="10" type="primary">rarD</name>
    <name evidence="10" type="ORF">FNZ56_10665</name>
</gene>
<evidence type="ECO:0000256" key="1">
    <source>
        <dbReference type="ARBA" id="ARBA00004651"/>
    </source>
</evidence>
<dbReference type="InterPro" id="IPR037185">
    <property type="entry name" value="EmrE-like"/>
</dbReference>
<keyword evidence="7 8" id="KW-0472">Membrane</keyword>
<keyword evidence="4" id="KW-1003">Cell membrane</keyword>
<feature type="transmembrane region" description="Helical" evidence="8">
    <location>
        <begin position="12"/>
        <end position="28"/>
    </location>
</feature>
<evidence type="ECO:0000256" key="6">
    <source>
        <dbReference type="ARBA" id="ARBA00022989"/>
    </source>
</evidence>
<dbReference type="InterPro" id="IPR000620">
    <property type="entry name" value="EamA_dom"/>
</dbReference>
<accession>A0A516V6Z4</accession>
<dbReference type="PANTHER" id="PTHR22911">
    <property type="entry name" value="ACYL-MALONYL CONDENSING ENZYME-RELATED"/>
    <property type="match status" value="1"/>
</dbReference>
<evidence type="ECO:0000313" key="10">
    <source>
        <dbReference type="EMBL" id="QDQ74309.1"/>
    </source>
</evidence>
<evidence type="ECO:0000256" key="3">
    <source>
        <dbReference type="ARBA" id="ARBA00022448"/>
    </source>
</evidence>
<keyword evidence="6 8" id="KW-1133">Transmembrane helix</keyword>
<comment type="similarity">
    <text evidence="2">Belongs to the EamA transporter family.</text>
</comment>
<feature type="transmembrane region" description="Helical" evidence="8">
    <location>
        <begin position="213"/>
        <end position="237"/>
    </location>
</feature>
<dbReference type="RefSeq" id="WP_143879818.1">
    <property type="nucleotide sequence ID" value="NZ_BAABLZ010000001.1"/>
</dbReference>
<dbReference type="Gene3D" id="1.10.3730.20">
    <property type="match status" value="1"/>
</dbReference>
<feature type="transmembrane region" description="Helical" evidence="8">
    <location>
        <begin position="151"/>
        <end position="168"/>
    </location>
</feature>
<feature type="transmembrane region" description="Helical" evidence="8">
    <location>
        <begin position="73"/>
        <end position="93"/>
    </location>
</feature>
<reference evidence="10 11" key="1">
    <citation type="submission" date="2019-07" db="EMBL/GenBank/DDBJ databases">
        <title>Lysobacter weifangensis sp. nov., isolated from bensulfuron-methyl contaminated farmland soil.</title>
        <authorList>
            <person name="Zhao H."/>
        </authorList>
    </citation>
    <scope>NUCLEOTIDE SEQUENCE [LARGE SCALE GENOMIC DNA]</scope>
    <source>
        <strain evidence="10 11">CC-Bw-6</strain>
    </source>
</reference>
<dbReference type="SUPFAM" id="SSF103481">
    <property type="entry name" value="Multidrug resistance efflux transporter EmrE"/>
    <property type="match status" value="2"/>
</dbReference>
<evidence type="ECO:0000256" key="7">
    <source>
        <dbReference type="ARBA" id="ARBA00023136"/>
    </source>
</evidence>
<proteinExistence type="inferred from homology"/>